<keyword evidence="4" id="KW-1185">Reference proteome</keyword>
<evidence type="ECO:0000313" key="2">
    <source>
        <dbReference type="EMBL" id="NLD32076.1"/>
    </source>
</evidence>
<dbReference type="SUPFAM" id="SSF52317">
    <property type="entry name" value="Class I glutamine amidotransferase-like"/>
    <property type="match status" value="1"/>
</dbReference>
<dbReference type="FunFam" id="3.40.50.880:FF:000030">
    <property type="entry name" value="Gamma-glutamyl-gamma-aminobutyrate hydrolase PuuD"/>
    <property type="match status" value="1"/>
</dbReference>
<dbReference type="Proteomes" id="UP000195947">
    <property type="component" value="Unassembled WGS sequence"/>
</dbReference>
<reference evidence="1 4" key="1">
    <citation type="submission" date="2016-02" db="EMBL/GenBank/DDBJ databases">
        <authorList>
            <person name="Strepis N."/>
        </authorList>
    </citation>
    <scope>NUCLEOTIDE SEQUENCE [LARGE SCALE GENOMIC DNA]</scope>
    <source>
        <strain evidence="1">Trichococcus flocculiformis</strain>
    </source>
</reference>
<reference evidence="3 5" key="2">
    <citation type="submission" date="2016-10" db="EMBL/GenBank/DDBJ databases">
        <authorList>
            <person name="Varghese N."/>
            <person name="Submissions S."/>
        </authorList>
    </citation>
    <scope>NUCLEOTIDE SEQUENCE [LARGE SCALE GENOMIC DNA]</scope>
    <source>
        <strain evidence="3 5">DSM 2094</strain>
    </source>
</reference>
<proteinExistence type="predicted"/>
<protein>
    <submittedName>
        <fullName evidence="2">Gamma-glutamyl-gamma-aminobutyrate hydrolase family protein</fullName>
    </submittedName>
    <submittedName>
        <fullName evidence="3">Glutamine amidotransferase</fullName>
    </submittedName>
    <submittedName>
        <fullName evidence="1">Peptidase c26</fullName>
    </submittedName>
</protein>
<evidence type="ECO:0000313" key="5">
    <source>
        <dbReference type="Proteomes" id="UP000199686"/>
    </source>
</evidence>
<dbReference type="GO" id="GO:0005829">
    <property type="term" value="C:cytosol"/>
    <property type="evidence" value="ECO:0007669"/>
    <property type="project" value="TreeGrafter"/>
</dbReference>
<dbReference type="EMBL" id="FJMZ01000001">
    <property type="protein sequence ID" value="CZQ79835.1"/>
    <property type="molecule type" value="Genomic_DNA"/>
</dbReference>
<evidence type="ECO:0000313" key="1">
    <source>
        <dbReference type="EMBL" id="CZQ79835.1"/>
    </source>
</evidence>
<dbReference type="PROSITE" id="PS51273">
    <property type="entry name" value="GATASE_TYPE_1"/>
    <property type="match status" value="1"/>
</dbReference>
<organism evidence="2 6">
    <name type="scientific">Trichococcus flocculiformis</name>
    <dbReference type="NCBI Taxonomy" id="82803"/>
    <lineage>
        <taxon>Bacteria</taxon>
        <taxon>Bacillati</taxon>
        <taxon>Bacillota</taxon>
        <taxon>Bacilli</taxon>
        <taxon>Lactobacillales</taxon>
        <taxon>Carnobacteriaceae</taxon>
        <taxon>Trichococcus</taxon>
    </lineage>
</organism>
<dbReference type="CDD" id="cd01745">
    <property type="entry name" value="GATase1_2"/>
    <property type="match status" value="1"/>
</dbReference>
<dbReference type="Pfam" id="PF07722">
    <property type="entry name" value="Peptidase_C26"/>
    <property type="match status" value="1"/>
</dbReference>
<dbReference type="STRING" id="82803.SAMN04488048_10185"/>
<evidence type="ECO:0000313" key="4">
    <source>
        <dbReference type="Proteomes" id="UP000195947"/>
    </source>
</evidence>
<reference evidence="2 6" key="3">
    <citation type="journal article" date="2020" name="Biotechnol. Biofuels">
        <title>New insights from the biogas microbiome by comprehensive genome-resolved metagenomics of nearly 1600 species originating from multiple anaerobic digesters.</title>
        <authorList>
            <person name="Campanaro S."/>
            <person name="Treu L."/>
            <person name="Rodriguez-R L.M."/>
            <person name="Kovalovszki A."/>
            <person name="Ziels R.M."/>
            <person name="Maus I."/>
            <person name="Zhu X."/>
            <person name="Kougias P.G."/>
            <person name="Basile A."/>
            <person name="Luo G."/>
            <person name="Schluter A."/>
            <person name="Konstantinidis K.T."/>
            <person name="Angelidaki I."/>
        </authorList>
    </citation>
    <scope>NUCLEOTIDE SEQUENCE [LARGE SCALE GENOMIC DNA]</scope>
    <source>
        <strain evidence="2">AS07pgkLD_105</strain>
    </source>
</reference>
<dbReference type="PANTHER" id="PTHR43235:SF1">
    <property type="entry name" value="GLUTAMINE AMIDOTRANSFERASE PB2B2.05-RELATED"/>
    <property type="match status" value="1"/>
</dbReference>
<sequence length="249" mass="27782">MKPIIGIGGNHLTTELGNQMEKTYTPQGFIDGVQVAGGIPLVIPISDPMDAEHYINAVDGLILAGGQDVSPILYDEEPTHRLGVTHPARDAFEIALAREAYNQCKPIFAVCRGMQLINVAFGGSLHQDISQLEKYDVQHDQKTNIQYASHSISIAPNNFLRSFLGEKHLVNSFHHQGVKELAEPFEAIAWSSDGLIEAFQAKERSQNIFAVQWHPEFMLASSQKMQYFFDEIVFLAGTGIHYQDNVMHY</sequence>
<dbReference type="Proteomes" id="UP000589373">
    <property type="component" value="Unassembled WGS sequence"/>
</dbReference>
<keyword evidence="2" id="KW-0378">Hydrolase</keyword>
<dbReference type="GO" id="GO:0033969">
    <property type="term" value="F:gamma-glutamyl-gamma-aminobutyrate hydrolase activity"/>
    <property type="evidence" value="ECO:0007669"/>
    <property type="project" value="TreeGrafter"/>
</dbReference>
<keyword evidence="3" id="KW-0315">Glutamine amidotransferase</keyword>
<evidence type="ECO:0000313" key="6">
    <source>
        <dbReference type="Proteomes" id="UP000589373"/>
    </source>
</evidence>
<evidence type="ECO:0000313" key="3">
    <source>
        <dbReference type="EMBL" id="SFH51833.1"/>
    </source>
</evidence>
<name>A0A143Y5E7_9LACT</name>
<dbReference type="InterPro" id="IPR011697">
    <property type="entry name" value="Peptidase_C26"/>
</dbReference>
<dbReference type="RefSeq" id="WP_068559095.1">
    <property type="nucleotide sequence ID" value="NZ_CP089787.1"/>
</dbReference>
<dbReference type="EMBL" id="FOQC01000002">
    <property type="protein sequence ID" value="SFH51833.1"/>
    <property type="molecule type" value="Genomic_DNA"/>
</dbReference>
<dbReference type="InterPro" id="IPR029062">
    <property type="entry name" value="Class_I_gatase-like"/>
</dbReference>
<dbReference type="AlphaFoldDB" id="A0A143Y5E7"/>
<dbReference type="GO" id="GO:0006598">
    <property type="term" value="P:polyamine catabolic process"/>
    <property type="evidence" value="ECO:0007669"/>
    <property type="project" value="TreeGrafter"/>
</dbReference>
<dbReference type="OrthoDB" id="9813383at2"/>
<accession>A0A143Y5E7</accession>
<dbReference type="EMBL" id="JAAZCD010000170">
    <property type="protein sequence ID" value="NLD32076.1"/>
    <property type="molecule type" value="Genomic_DNA"/>
</dbReference>
<dbReference type="Proteomes" id="UP000199686">
    <property type="component" value="Unassembled WGS sequence"/>
</dbReference>
<comment type="caution">
    <text evidence="2">The sequence shown here is derived from an EMBL/GenBank/DDBJ whole genome shotgun (WGS) entry which is preliminary data.</text>
</comment>
<dbReference type="InterPro" id="IPR044668">
    <property type="entry name" value="PuuD-like"/>
</dbReference>
<dbReference type="Gene3D" id="3.40.50.880">
    <property type="match status" value="1"/>
</dbReference>
<gene>
    <name evidence="2" type="ORF">GX662_07420</name>
    <name evidence="3" type="ORF">SAMN04488507_1002169</name>
    <name evidence="1" type="ORF">TFLO_17</name>
</gene>
<dbReference type="PANTHER" id="PTHR43235">
    <property type="entry name" value="GLUTAMINE AMIDOTRANSFERASE PB2B2.05-RELATED"/>
    <property type="match status" value="1"/>
</dbReference>